<organism evidence="1 2">
    <name type="scientific">Candidatus Kutchimonas denitrificans</name>
    <dbReference type="NCBI Taxonomy" id="3056748"/>
    <lineage>
        <taxon>Bacteria</taxon>
        <taxon>Pseudomonadati</taxon>
        <taxon>Gemmatimonadota</taxon>
        <taxon>Gemmatimonadia</taxon>
        <taxon>Candidatus Palauibacterales</taxon>
        <taxon>Candidatus Palauibacteraceae</taxon>
        <taxon>Candidatus Kutchimonas</taxon>
    </lineage>
</organism>
<reference evidence="1 2" key="1">
    <citation type="submission" date="2020-01" db="EMBL/GenBank/DDBJ databases">
        <title>Genomes assembled from Gulf of Kutch pelagic sediment metagenomes.</title>
        <authorList>
            <person name="Chandrashekar M."/>
            <person name="Mahajan M.S."/>
            <person name="Dave K.J."/>
            <person name="Vatsa P."/>
            <person name="Nathani N.M."/>
        </authorList>
    </citation>
    <scope>NUCLEOTIDE SEQUENCE [LARGE SCALE GENOMIC DNA]</scope>
    <source>
        <strain evidence="1">KS3-K002</strain>
    </source>
</reference>
<sequence>MRRRPVSPARLRKLLNAELQRQTGRDDVVFRGAIKRKRNGSRGCNWSAHGLTVPADWAAEADQVVRRVGARYNLEA</sequence>
<accession>A0AAE4Z6J8</accession>
<dbReference type="AlphaFoldDB" id="A0AAE4Z6J8"/>
<dbReference type="Proteomes" id="UP000702544">
    <property type="component" value="Unassembled WGS sequence"/>
</dbReference>
<evidence type="ECO:0000313" key="1">
    <source>
        <dbReference type="EMBL" id="NIR74284.1"/>
    </source>
</evidence>
<evidence type="ECO:0000313" key="2">
    <source>
        <dbReference type="Proteomes" id="UP000702544"/>
    </source>
</evidence>
<comment type="caution">
    <text evidence="1">The sequence shown here is derived from an EMBL/GenBank/DDBJ whole genome shotgun (WGS) entry which is preliminary data.</text>
</comment>
<protein>
    <submittedName>
        <fullName evidence="1">Uncharacterized protein</fullName>
    </submittedName>
</protein>
<proteinExistence type="predicted"/>
<name>A0AAE4Z6J8_9BACT</name>
<dbReference type="EMBL" id="JAACAK010000032">
    <property type="protein sequence ID" value="NIR74284.1"/>
    <property type="molecule type" value="Genomic_DNA"/>
</dbReference>
<gene>
    <name evidence="1" type="ORF">GWO12_04100</name>
</gene>